<keyword evidence="3" id="KW-1185">Reference proteome</keyword>
<feature type="domain" description="PI3K/PI4K catalytic" evidence="1">
    <location>
        <begin position="108"/>
        <end position="179"/>
    </location>
</feature>
<gene>
    <name evidence="2" type="ORF">G4Y79_23375</name>
</gene>
<proteinExistence type="predicted"/>
<protein>
    <submittedName>
        <fullName evidence="2">SCO1664 family protein</fullName>
    </submittedName>
</protein>
<dbReference type="RefSeq" id="WP_195170662.1">
    <property type="nucleotide sequence ID" value="NZ_CP062983.1"/>
</dbReference>
<evidence type="ECO:0000313" key="3">
    <source>
        <dbReference type="Proteomes" id="UP000594468"/>
    </source>
</evidence>
<dbReference type="Pfam" id="PF00454">
    <property type="entry name" value="PI3_PI4_kinase"/>
    <property type="match status" value="1"/>
</dbReference>
<name>A0A7S8E8Z5_9CHLR</name>
<dbReference type="AlphaFoldDB" id="A0A7S8E8Z5"/>
<dbReference type="Proteomes" id="UP000594468">
    <property type="component" value="Chromosome"/>
</dbReference>
<organism evidence="2 3">
    <name type="scientific">Phototrophicus methaneseepsis</name>
    <dbReference type="NCBI Taxonomy" id="2710758"/>
    <lineage>
        <taxon>Bacteria</taxon>
        <taxon>Bacillati</taxon>
        <taxon>Chloroflexota</taxon>
        <taxon>Candidatus Thermofontia</taxon>
        <taxon>Phototrophicales</taxon>
        <taxon>Phototrophicaceae</taxon>
        <taxon>Phototrophicus</taxon>
    </lineage>
</organism>
<dbReference type="InterPro" id="IPR000403">
    <property type="entry name" value="PI3/4_kinase_cat_dom"/>
</dbReference>
<accession>A0A7S8E8Z5</accession>
<evidence type="ECO:0000313" key="2">
    <source>
        <dbReference type="EMBL" id="QPC82593.1"/>
    </source>
</evidence>
<evidence type="ECO:0000259" key="1">
    <source>
        <dbReference type="Pfam" id="PF00454"/>
    </source>
</evidence>
<sequence length="255" mass="29154">MIDCLHTARSLEEPITLPYQEVIDGLEYGDIQEELGLMRMGSNYTFLVQVRHNENTFLGVYKPRLGERPLWDFPDGTLCQRETAAYLIAEALDWPIVPPTVMRVGSRGEGSLQAFVDHDPMQHYFTFEEKHDTQLQRIAAFDALVNNADRKGGHCLLDSDDHIWCIDHGLCFHAMDKLRTVIWDYAGQSLSPEIRTAFEGLCQQLEEDANPLNQRLLKLIEPYEHKALKTRLHQILSEDSYPLPGAGPNRPWPAI</sequence>
<reference evidence="2 3" key="1">
    <citation type="submission" date="2020-02" db="EMBL/GenBank/DDBJ databases">
        <authorList>
            <person name="Zheng R.K."/>
            <person name="Sun C.M."/>
        </authorList>
    </citation>
    <scope>NUCLEOTIDE SEQUENCE [LARGE SCALE GENOMIC DNA]</scope>
    <source>
        <strain evidence="3">rifampicinis</strain>
    </source>
</reference>
<dbReference type="KEGG" id="pmet:G4Y79_23375"/>
<dbReference type="EMBL" id="CP062983">
    <property type="protein sequence ID" value="QPC82593.1"/>
    <property type="molecule type" value="Genomic_DNA"/>
</dbReference>